<dbReference type="InterPro" id="IPR050188">
    <property type="entry name" value="RluA_PseudoU_synthase"/>
</dbReference>
<comment type="catalytic activity">
    <reaction evidence="4">
        <text>uridine(1911/1915/1917) in 23S rRNA = pseudouridine(1911/1915/1917) in 23S rRNA</text>
        <dbReference type="Rhea" id="RHEA:42524"/>
        <dbReference type="Rhea" id="RHEA-COMP:10097"/>
        <dbReference type="Rhea" id="RHEA-COMP:10098"/>
        <dbReference type="ChEBI" id="CHEBI:65314"/>
        <dbReference type="ChEBI" id="CHEBI:65315"/>
        <dbReference type="EC" id="5.4.99.23"/>
    </reaction>
</comment>
<dbReference type="SUPFAM" id="SSF55120">
    <property type="entry name" value="Pseudouridine synthase"/>
    <property type="match status" value="1"/>
</dbReference>
<dbReference type="InterPro" id="IPR006224">
    <property type="entry name" value="PsdUridine_synth_RluA-like_CS"/>
</dbReference>
<dbReference type="FunFam" id="3.30.2350.10:FF:000006">
    <property type="entry name" value="Pseudouridine synthase"/>
    <property type="match status" value="1"/>
</dbReference>
<dbReference type="InterPro" id="IPR006225">
    <property type="entry name" value="PsdUridine_synth_RluC/D"/>
</dbReference>
<evidence type="ECO:0000313" key="10">
    <source>
        <dbReference type="EMBL" id="SHF64787.1"/>
    </source>
</evidence>
<dbReference type="GO" id="GO:0160140">
    <property type="term" value="F:23S rRNA pseudouridine(1911/1915/1917) synthase activity"/>
    <property type="evidence" value="ECO:0007669"/>
    <property type="project" value="UniProtKB-EC"/>
</dbReference>
<evidence type="ECO:0000256" key="1">
    <source>
        <dbReference type="ARBA" id="ARBA00010876"/>
    </source>
</evidence>
<dbReference type="PROSITE" id="PS01129">
    <property type="entry name" value="PSI_RLU"/>
    <property type="match status" value="1"/>
</dbReference>
<keyword evidence="2 7" id="KW-0694">RNA-binding</keyword>
<dbReference type="OrthoDB" id="9807829at2"/>
<dbReference type="RefSeq" id="WP_072824655.1">
    <property type="nucleotide sequence ID" value="NZ_FQUJ01000017.1"/>
</dbReference>
<dbReference type="InterPro" id="IPR036986">
    <property type="entry name" value="S4_RNA-bd_sf"/>
</dbReference>
<dbReference type="NCBIfam" id="NF008385">
    <property type="entry name" value="PRK11180.1"/>
    <property type="match status" value="1"/>
</dbReference>
<dbReference type="EC" id="5.4.99.-" evidence="8"/>
<evidence type="ECO:0000313" key="11">
    <source>
        <dbReference type="Proteomes" id="UP000184346"/>
    </source>
</evidence>
<feature type="active site" evidence="6">
    <location>
        <position position="138"/>
    </location>
</feature>
<evidence type="ECO:0000256" key="7">
    <source>
        <dbReference type="PROSITE-ProRule" id="PRU00182"/>
    </source>
</evidence>
<protein>
    <recommendedName>
        <fullName evidence="8">Pseudouridine synthase</fullName>
        <ecNumber evidence="8">5.4.99.-</ecNumber>
    </recommendedName>
</protein>
<comment type="function">
    <text evidence="5">Responsible for synthesis of pseudouridine from uracil at positions 1911, 1915 and 1917 in 23S ribosomal RNA.</text>
</comment>
<sequence length="319" mass="35541">MSETIDRDESIPEAMVGMRLDQAAAELFPDFSRERLKTWIKQGALILDGAQARPKDKIYGGERLTLHAVLEEEARWEPQAIALEIVFEDEDVLVIDKPPGLVVHPAAGNPDGTLLNAVLHHCPGLAAIPRAGIVHRLDKDTSGLMVIAKTLAAQTSLVEQLQARSVSREYDAVVIGVMTAGGTVDAPIGRHPKDRKRQAVTASGKSAVTHYRVVERFRGHTHVRCKLETGRTHQIRVHMAYRRFPLIGDALYSGRFKVPAGASDTLKEILREFPRQALHARKLAFLHPRHGKSMEFRADLPDDLLMLLDYLRVDSEERT</sequence>
<comment type="similarity">
    <text evidence="1 8">Belongs to the pseudouridine synthase RluA family.</text>
</comment>
<keyword evidence="3 8" id="KW-0413">Isomerase</keyword>
<evidence type="ECO:0000259" key="9">
    <source>
        <dbReference type="Pfam" id="PF00849"/>
    </source>
</evidence>
<comment type="catalytic activity">
    <reaction evidence="8">
        <text>a uridine in RNA = a pseudouridine in RNA</text>
        <dbReference type="Rhea" id="RHEA:48348"/>
        <dbReference type="Rhea" id="RHEA-COMP:12068"/>
        <dbReference type="Rhea" id="RHEA-COMP:12069"/>
        <dbReference type="ChEBI" id="CHEBI:65314"/>
        <dbReference type="ChEBI" id="CHEBI:65315"/>
    </reaction>
</comment>
<evidence type="ECO:0000256" key="2">
    <source>
        <dbReference type="ARBA" id="ARBA00022884"/>
    </source>
</evidence>
<reference evidence="10 11" key="1">
    <citation type="submission" date="2016-11" db="EMBL/GenBank/DDBJ databases">
        <authorList>
            <person name="Jaros S."/>
            <person name="Januszkiewicz K."/>
            <person name="Wedrychowicz H."/>
        </authorList>
    </citation>
    <scope>NUCLEOTIDE SEQUENCE [LARGE SCALE GENOMIC DNA]</scope>
    <source>
        <strain evidence="10 11">DSM 19980</strain>
    </source>
</reference>
<evidence type="ECO:0000256" key="5">
    <source>
        <dbReference type="ARBA" id="ARBA00056072"/>
    </source>
</evidence>
<dbReference type="Proteomes" id="UP000184346">
    <property type="component" value="Unassembled WGS sequence"/>
</dbReference>
<dbReference type="Gene3D" id="3.10.290.10">
    <property type="entry name" value="RNA-binding S4 domain"/>
    <property type="match status" value="1"/>
</dbReference>
<dbReference type="EMBL" id="FQUJ01000017">
    <property type="protein sequence ID" value="SHF64787.1"/>
    <property type="molecule type" value="Genomic_DNA"/>
</dbReference>
<dbReference type="CDD" id="cd02869">
    <property type="entry name" value="PseudoU_synth_RluA_like"/>
    <property type="match status" value="1"/>
</dbReference>
<gene>
    <name evidence="10" type="ORF">SAMN02745148_03186</name>
</gene>
<dbReference type="GO" id="GO:0000455">
    <property type="term" value="P:enzyme-directed rRNA pseudouridine synthesis"/>
    <property type="evidence" value="ECO:0007669"/>
    <property type="project" value="TreeGrafter"/>
</dbReference>
<dbReference type="PANTHER" id="PTHR21600:SF44">
    <property type="entry name" value="RIBOSOMAL LARGE SUBUNIT PSEUDOURIDINE SYNTHASE D"/>
    <property type="match status" value="1"/>
</dbReference>
<evidence type="ECO:0000256" key="6">
    <source>
        <dbReference type="PIRSR" id="PIRSR606225-1"/>
    </source>
</evidence>
<dbReference type="Pfam" id="PF00849">
    <property type="entry name" value="PseudoU_synth_2"/>
    <property type="match status" value="1"/>
</dbReference>
<dbReference type="PANTHER" id="PTHR21600">
    <property type="entry name" value="MITOCHONDRIAL RNA PSEUDOURIDINE SYNTHASE"/>
    <property type="match status" value="1"/>
</dbReference>
<dbReference type="NCBIfam" id="TIGR00005">
    <property type="entry name" value="rluA_subfam"/>
    <property type="match status" value="1"/>
</dbReference>
<evidence type="ECO:0000256" key="3">
    <source>
        <dbReference type="ARBA" id="ARBA00023235"/>
    </source>
</evidence>
<accession>A0A1M5DCU1</accession>
<dbReference type="AlphaFoldDB" id="A0A1M5DCU1"/>
<keyword evidence="11" id="KW-1185">Reference proteome</keyword>
<dbReference type="PROSITE" id="PS50889">
    <property type="entry name" value="S4"/>
    <property type="match status" value="1"/>
</dbReference>
<dbReference type="InterPro" id="IPR020103">
    <property type="entry name" value="PsdUridine_synth_cat_dom_sf"/>
</dbReference>
<name>A0A1M5DCU1_9GAMM</name>
<dbReference type="CDD" id="cd00165">
    <property type="entry name" value="S4"/>
    <property type="match status" value="1"/>
</dbReference>
<organism evidence="10 11">
    <name type="scientific">Modicisalibacter ilicicola DSM 19980</name>
    <dbReference type="NCBI Taxonomy" id="1121942"/>
    <lineage>
        <taxon>Bacteria</taxon>
        <taxon>Pseudomonadati</taxon>
        <taxon>Pseudomonadota</taxon>
        <taxon>Gammaproteobacteria</taxon>
        <taxon>Oceanospirillales</taxon>
        <taxon>Halomonadaceae</taxon>
        <taxon>Modicisalibacter</taxon>
    </lineage>
</organism>
<dbReference type="Gene3D" id="3.30.2350.10">
    <property type="entry name" value="Pseudouridine synthase"/>
    <property type="match status" value="1"/>
</dbReference>
<dbReference type="SUPFAM" id="SSF55174">
    <property type="entry name" value="Alpha-L RNA-binding motif"/>
    <property type="match status" value="1"/>
</dbReference>
<dbReference type="STRING" id="1121942.SAMN02745148_03186"/>
<evidence type="ECO:0000256" key="4">
    <source>
        <dbReference type="ARBA" id="ARBA00036882"/>
    </source>
</evidence>
<evidence type="ECO:0000256" key="8">
    <source>
        <dbReference type="RuleBase" id="RU362028"/>
    </source>
</evidence>
<dbReference type="GO" id="GO:0003723">
    <property type="term" value="F:RNA binding"/>
    <property type="evidence" value="ECO:0007669"/>
    <property type="project" value="UniProtKB-KW"/>
</dbReference>
<proteinExistence type="inferred from homology"/>
<feature type="domain" description="Pseudouridine synthase RsuA/RluA-like" evidence="9">
    <location>
        <begin position="91"/>
        <end position="240"/>
    </location>
</feature>
<dbReference type="InterPro" id="IPR006145">
    <property type="entry name" value="PsdUridine_synth_RsuA/RluA"/>
</dbReference>